<dbReference type="PANTHER" id="PTHR11644">
    <property type="entry name" value="CYTIDINE DEAMINASE"/>
    <property type="match status" value="1"/>
</dbReference>
<dbReference type="GO" id="GO:0005829">
    <property type="term" value="C:cytosol"/>
    <property type="evidence" value="ECO:0007669"/>
    <property type="project" value="TreeGrafter"/>
</dbReference>
<keyword evidence="4" id="KW-0862">Zinc</keyword>
<evidence type="ECO:0000313" key="6">
    <source>
        <dbReference type="EMBL" id="PCC48752.1"/>
    </source>
</evidence>
<evidence type="ECO:0000259" key="5">
    <source>
        <dbReference type="PROSITE" id="PS51747"/>
    </source>
</evidence>
<dbReference type="InterPro" id="IPR016193">
    <property type="entry name" value="Cytidine_deaminase-like"/>
</dbReference>
<dbReference type="GO" id="GO:0008270">
    <property type="term" value="F:zinc ion binding"/>
    <property type="evidence" value="ECO:0007669"/>
    <property type="project" value="InterPro"/>
</dbReference>
<feature type="domain" description="CMP/dCMP-type deaminase" evidence="5">
    <location>
        <begin position="1"/>
        <end position="117"/>
    </location>
</feature>
<dbReference type="RefSeq" id="WP_096161197.1">
    <property type="nucleotide sequence ID" value="NZ_NRGO01000027.1"/>
</dbReference>
<dbReference type="PANTHER" id="PTHR11644:SF2">
    <property type="entry name" value="CYTIDINE DEAMINASE"/>
    <property type="match status" value="1"/>
</dbReference>
<evidence type="ECO:0000313" key="7">
    <source>
        <dbReference type="Proteomes" id="UP000217720"/>
    </source>
</evidence>
<protein>
    <recommendedName>
        <fullName evidence="5">CMP/dCMP-type deaminase domain-containing protein</fullName>
    </recommendedName>
</protein>
<dbReference type="InterPro" id="IPR050202">
    <property type="entry name" value="Cyt/Deoxycyt_deaminase"/>
</dbReference>
<gene>
    <name evidence="6" type="ORF">CIK62_16990</name>
</gene>
<dbReference type="GO" id="GO:0055086">
    <property type="term" value="P:nucleobase-containing small molecule metabolic process"/>
    <property type="evidence" value="ECO:0007669"/>
    <property type="project" value="UniProtKB-ARBA"/>
</dbReference>
<dbReference type="PROSITE" id="PS51747">
    <property type="entry name" value="CYT_DCMP_DEAMINASES_2"/>
    <property type="match status" value="1"/>
</dbReference>
<dbReference type="AlphaFoldDB" id="A0A2A3Z9R5"/>
<dbReference type="SUPFAM" id="SSF88697">
    <property type="entry name" value="PUA domain-like"/>
    <property type="match status" value="1"/>
</dbReference>
<keyword evidence="2" id="KW-0479">Metal-binding</keyword>
<accession>A0A2A3Z9R5</accession>
<dbReference type="InterPro" id="IPR002125">
    <property type="entry name" value="CMP_dCMP_dom"/>
</dbReference>
<keyword evidence="3" id="KW-0378">Hydrolase</keyword>
<dbReference type="EMBL" id="NRGO01000027">
    <property type="protein sequence ID" value="PCC48752.1"/>
    <property type="molecule type" value="Genomic_DNA"/>
</dbReference>
<sequence length="247" mass="26190">MDLYDSELEVIDVAESLAATLGADENHTVAAAVMDTYGRIHTGVNVHHFTGGPCAELVAIGNAAAAGAGPLVTIAAAGDGGRGLLSPCGRCRQVILDLHPDALVAVPRSGSAGPASSAGSAMIAPISALVPHYYRQPDSAPQRLLRFHPRYYEATTSGRKNLTVRWQESHSPGPALAYFEHTEHGPLPVDITSVNTHRLSELTPQILQLQAGSSIEGYVTNLRDHYPTMPEDADVEILTFRLSAVNI</sequence>
<dbReference type="PROSITE" id="PS00903">
    <property type="entry name" value="CYT_DCMP_DEAMINASES_1"/>
    <property type="match status" value="1"/>
</dbReference>
<comment type="similarity">
    <text evidence="1">Belongs to the cytidine and deoxycytidylate deaminase family.</text>
</comment>
<dbReference type="InterPro" id="IPR016192">
    <property type="entry name" value="APOBEC/CMP_deaminase_Zn-bd"/>
</dbReference>
<evidence type="ECO:0000256" key="1">
    <source>
        <dbReference type="ARBA" id="ARBA00006576"/>
    </source>
</evidence>
<organism evidence="6 7">
    <name type="scientific">Brevibacterium aurantiacum</name>
    <dbReference type="NCBI Taxonomy" id="273384"/>
    <lineage>
        <taxon>Bacteria</taxon>
        <taxon>Bacillati</taxon>
        <taxon>Actinomycetota</taxon>
        <taxon>Actinomycetes</taxon>
        <taxon>Micrococcales</taxon>
        <taxon>Brevibacteriaceae</taxon>
        <taxon>Brevibacterium</taxon>
    </lineage>
</organism>
<dbReference type="Pfam" id="PF00383">
    <property type="entry name" value="dCMP_cyt_deam_1"/>
    <property type="match status" value="1"/>
</dbReference>
<dbReference type="Proteomes" id="UP000217720">
    <property type="component" value="Unassembled WGS sequence"/>
</dbReference>
<dbReference type="GO" id="GO:0042802">
    <property type="term" value="F:identical protein binding"/>
    <property type="evidence" value="ECO:0007669"/>
    <property type="project" value="UniProtKB-ARBA"/>
</dbReference>
<dbReference type="CDD" id="cd01283">
    <property type="entry name" value="cytidine_deaminase"/>
    <property type="match status" value="1"/>
</dbReference>
<dbReference type="Gene3D" id="3.40.140.10">
    <property type="entry name" value="Cytidine Deaminase, domain 2"/>
    <property type="match status" value="1"/>
</dbReference>
<dbReference type="InterPro" id="IPR015947">
    <property type="entry name" value="PUA-like_sf"/>
</dbReference>
<dbReference type="GO" id="GO:0004126">
    <property type="term" value="F:cytidine deaminase activity"/>
    <property type="evidence" value="ECO:0007669"/>
    <property type="project" value="UniProtKB-ARBA"/>
</dbReference>
<dbReference type="Pfam" id="PF04266">
    <property type="entry name" value="ASCH"/>
    <property type="match status" value="1"/>
</dbReference>
<proteinExistence type="inferred from homology"/>
<dbReference type="SUPFAM" id="SSF53927">
    <property type="entry name" value="Cytidine deaminase-like"/>
    <property type="match status" value="1"/>
</dbReference>
<comment type="caution">
    <text evidence="6">The sequence shown here is derived from an EMBL/GenBank/DDBJ whole genome shotgun (WGS) entry which is preliminary data.</text>
</comment>
<evidence type="ECO:0000256" key="4">
    <source>
        <dbReference type="ARBA" id="ARBA00022833"/>
    </source>
</evidence>
<evidence type="ECO:0000256" key="2">
    <source>
        <dbReference type="ARBA" id="ARBA00022723"/>
    </source>
</evidence>
<dbReference type="CDD" id="cd06552">
    <property type="entry name" value="ASCH_yqfb_like"/>
    <property type="match status" value="1"/>
</dbReference>
<reference evidence="6 7" key="1">
    <citation type="journal article" date="2017" name="Elife">
        <title>Extensive horizontal gene transfer in cheese-associated bacteria.</title>
        <authorList>
            <person name="Bonham K.S."/>
            <person name="Wolfe B.E."/>
            <person name="Dutton R.J."/>
        </authorList>
    </citation>
    <scope>NUCLEOTIDE SEQUENCE [LARGE SCALE GENOMIC DNA]</scope>
    <source>
        <strain evidence="6 7">900_6</strain>
    </source>
</reference>
<dbReference type="InterPro" id="IPR007374">
    <property type="entry name" value="ASCH_domain"/>
</dbReference>
<name>A0A2A3Z9R5_BREAU</name>
<evidence type="ECO:0000256" key="3">
    <source>
        <dbReference type="ARBA" id="ARBA00022801"/>
    </source>
</evidence>
<dbReference type="GO" id="GO:0072527">
    <property type="term" value="P:pyrimidine-containing compound metabolic process"/>
    <property type="evidence" value="ECO:0007669"/>
    <property type="project" value="UniProtKB-ARBA"/>
</dbReference>